<dbReference type="STRING" id="1235802.C823_01802"/>
<dbReference type="PANTHER" id="PTHR43227">
    <property type="entry name" value="BLL4140 PROTEIN"/>
    <property type="match status" value="1"/>
</dbReference>
<feature type="transmembrane region" description="Helical" evidence="7">
    <location>
        <begin position="270"/>
        <end position="289"/>
    </location>
</feature>
<name>N2ARQ3_9FIRM</name>
<evidence type="ECO:0000313" key="9">
    <source>
        <dbReference type="EMBL" id="EMZ28775.1"/>
    </source>
</evidence>
<keyword evidence="3" id="KW-1003">Cell membrane</keyword>
<dbReference type="HOGENOM" id="CLU_016047_0_2_9"/>
<organism evidence="9 10">
    <name type="scientific">Eubacterium plexicaudatum ASF492</name>
    <dbReference type="NCBI Taxonomy" id="1235802"/>
    <lineage>
        <taxon>Bacteria</taxon>
        <taxon>Bacillati</taxon>
        <taxon>Bacillota</taxon>
        <taxon>Clostridia</taxon>
        <taxon>Eubacteriales</taxon>
        <taxon>Eubacteriaceae</taxon>
        <taxon>Eubacterium</taxon>
    </lineage>
</organism>
<dbReference type="OrthoDB" id="9786413at2"/>
<proteinExistence type="inferred from homology"/>
<dbReference type="SUPFAM" id="SSF161098">
    <property type="entry name" value="MetI-like"/>
    <property type="match status" value="1"/>
</dbReference>
<feature type="domain" description="ABC transmembrane type-1" evidence="8">
    <location>
        <begin position="72"/>
        <end position="286"/>
    </location>
</feature>
<evidence type="ECO:0000256" key="7">
    <source>
        <dbReference type="RuleBase" id="RU363032"/>
    </source>
</evidence>
<dbReference type="InterPro" id="IPR050809">
    <property type="entry name" value="UgpAE/MalFG_permease"/>
</dbReference>
<comment type="subcellular location">
    <subcellularLocation>
        <location evidence="1 7">Cell membrane</location>
        <topology evidence="1 7">Multi-pass membrane protein</topology>
    </subcellularLocation>
</comment>
<dbReference type="Pfam" id="PF00528">
    <property type="entry name" value="BPD_transp_1"/>
    <property type="match status" value="1"/>
</dbReference>
<evidence type="ECO:0000256" key="2">
    <source>
        <dbReference type="ARBA" id="ARBA00022448"/>
    </source>
</evidence>
<evidence type="ECO:0000256" key="5">
    <source>
        <dbReference type="ARBA" id="ARBA00022989"/>
    </source>
</evidence>
<comment type="caution">
    <text evidence="9">The sequence shown here is derived from an EMBL/GenBank/DDBJ whole genome shotgun (WGS) entry which is preliminary data.</text>
</comment>
<keyword evidence="2 7" id="KW-0813">Transport</keyword>
<dbReference type="GO" id="GO:0055085">
    <property type="term" value="P:transmembrane transport"/>
    <property type="evidence" value="ECO:0007669"/>
    <property type="project" value="InterPro"/>
</dbReference>
<evidence type="ECO:0000259" key="8">
    <source>
        <dbReference type="PROSITE" id="PS50928"/>
    </source>
</evidence>
<feature type="transmembrane region" description="Helical" evidence="7">
    <location>
        <begin position="117"/>
        <end position="139"/>
    </location>
</feature>
<feature type="transmembrane region" description="Helical" evidence="7">
    <location>
        <begin position="72"/>
        <end position="97"/>
    </location>
</feature>
<dbReference type="Gene3D" id="1.10.3720.10">
    <property type="entry name" value="MetI-like"/>
    <property type="match status" value="1"/>
</dbReference>
<dbReference type="PROSITE" id="PS50928">
    <property type="entry name" value="ABC_TM1"/>
    <property type="match status" value="1"/>
</dbReference>
<sequence length="297" mass="32969">MEKFYKRRFWPLVLPAVVCYTLVLVIPFFIGILYSFTSWRGTYFAGGSLFGSFVGLENYAKVFSGGKFGYSLVYTASYAVIAVILLNVIALGMALLINSITKGAGALRTVLFMPKMLGGLAMGFVWQFIFQVIFTDILFGEEGFLHAEFLTYMTQDPKKALFALAIMNTWSMAGYLMLMYVIGLNAIPGDVYEAASIDGANVFQTFFKIKLPLLMPSITISLFLVISDSFKMLDQNVALTNGDYNTRMLALQILRTIQDSNPPNYGVAQAQAVIFFLIVATISIVQVSVTRSKEVQM</sequence>
<keyword evidence="10" id="KW-1185">Reference proteome</keyword>
<protein>
    <recommendedName>
        <fullName evidence="8">ABC transmembrane type-1 domain-containing protein</fullName>
    </recommendedName>
</protein>
<dbReference type="eggNOG" id="COG1175">
    <property type="taxonomic scope" value="Bacteria"/>
</dbReference>
<dbReference type="InterPro" id="IPR035906">
    <property type="entry name" value="MetI-like_sf"/>
</dbReference>
<dbReference type="AlphaFoldDB" id="N2ARQ3"/>
<keyword evidence="6 7" id="KW-0472">Membrane</keyword>
<evidence type="ECO:0000256" key="3">
    <source>
        <dbReference type="ARBA" id="ARBA00022475"/>
    </source>
</evidence>
<evidence type="ECO:0000256" key="1">
    <source>
        <dbReference type="ARBA" id="ARBA00004651"/>
    </source>
</evidence>
<evidence type="ECO:0000256" key="4">
    <source>
        <dbReference type="ARBA" id="ARBA00022692"/>
    </source>
</evidence>
<dbReference type="PANTHER" id="PTHR43227:SF11">
    <property type="entry name" value="BLL4140 PROTEIN"/>
    <property type="match status" value="1"/>
</dbReference>
<dbReference type="CDD" id="cd06261">
    <property type="entry name" value="TM_PBP2"/>
    <property type="match status" value="1"/>
</dbReference>
<gene>
    <name evidence="9" type="ORF">C823_01802</name>
</gene>
<keyword evidence="4 7" id="KW-0812">Transmembrane</keyword>
<dbReference type="Proteomes" id="UP000012589">
    <property type="component" value="Unassembled WGS sequence"/>
</dbReference>
<keyword evidence="5 7" id="KW-1133">Transmembrane helix</keyword>
<evidence type="ECO:0000313" key="10">
    <source>
        <dbReference type="Proteomes" id="UP000012589"/>
    </source>
</evidence>
<dbReference type="InterPro" id="IPR000515">
    <property type="entry name" value="MetI-like"/>
</dbReference>
<dbReference type="PATRIC" id="fig|1235802.3.peg.1909"/>
<dbReference type="EMBL" id="AQFT01000057">
    <property type="protein sequence ID" value="EMZ28775.1"/>
    <property type="molecule type" value="Genomic_DNA"/>
</dbReference>
<accession>N2ARQ3</accession>
<dbReference type="GO" id="GO:0005886">
    <property type="term" value="C:plasma membrane"/>
    <property type="evidence" value="ECO:0007669"/>
    <property type="project" value="UniProtKB-SubCell"/>
</dbReference>
<evidence type="ECO:0000256" key="6">
    <source>
        <dbReference type="ARBA" id="ARBA00023136"/>
    </source>
</evidence>
<feature type="transmembrane region" description="Helical" evidence="7">
    <location>
        <begin position="12"/>
        <end position="36"/>
    </location>
</feature>
<feature type="transmembrane region" description="Helical" evidence="7">
    <location>
        <begin position="160"/>
        <end position="182"/>
    </location>
</feature>
<comment type="similarity">
    <text evidence="7">Belongs to the binding-protein-dependent transport system permease family.</text>
</comment>
<reference evidence="9 10" key="1">
    <citation type="journal article" date="2014" name="Genome Announc.">
        <title>Draft genome sequences of the altered schaedler flora, a defined bacterial community from gnotobiotic mice.</title>
        <authorList>
            <person name="Wannemuehler M.J."/>
            <person name="Overstreet A.M."/>
            <person name="Ward D.V."/>
            <person name="Phillips G.J."/>
        </authorList>
    </citation>
    <scope>NUCLEOTIDE SEQUENCE [LARGE SCALE GENOMIC DNA]</scope>
    <source>
        <strain evidence="9 10">ASF492</strain>
    </source>
</reference>